<keyword evidence="1" id="KW-0396">Initiation factor</keyword>
<keyword evidence="1" id="KW-0648">Protein biosynthesis</keyword>
<dbReference type="KEGG" id="care:LT85_2241"/>
<sequence length="179" mass="19064">MKFNKGRVILGVSLLATVLAVIFAPAPGNDGVALAARKAGSAVSAAQPQQIKKSSAIDVLRIRPRDVDEDDDGAKVFASTQWTPAIPKTTVGPANAAPPVSAEAQLPPLPFKLLGRYQEDGQDLVFLQFNDQNLVVRVGDTIADHYKVQSLKGPLLTLLYTPLNQPQTMDVGVLADEPN</sequence>
<organism evidence="1 2">
    <name type="scientific">Collimonas arenae</name>
    <dbReference type="NCBI Taxonomy" id="279058"/>
    <lineage>
        <taxon>Bacteria</taxon>
        <taxon>Pseudomonadati</taxon>
        <taxon>Pseudomonadota</taxon>
        <taxon>Betaproteobacteria</taxon>
        <taxon>Burkholderiales</taxon>
        <taxon>Oxalobacteraceae</taxon>
        <taxon>Collimonas</taxon>
    </lineage>
</organism>
<protein>
    <submittedName>
        <fullName evidence="1">Putative secretion system X translation initiation factor</fullName>
    </submittedName>
</protein>
<keyword evidence="2" id="KW-1185">Reference proteome</keyword>
<dbReference type="HOGENOM" id="CLU_112864_1_1_4"/>
<dbReference type="AlphaFoldDB" id="A0A0A1FCK3"/>
<dbReference type="RefSeq" id="WP_052135066.1">
    <property type="nucleotide sequence ID" value="NZ_CP009962.1"/>
</dbReference>
<dbReference type="STRING" id="279058.LT85_2241"/>
<evidence type="ECO:0000313" key="2">
    <source>
        <dbReference type="Proteomes" id="UP000030302"/>
    </source>
</evidence>
<accession>A0A0A1FCK3</accession>
<evidence type="ECO:0000313" key="1">
    <source>
        <dbReference type="EMBL" id="AIY41399.1"/>
    </source>
</evidence>
<proteinExistence type="predicted"/>
<dbReference type="OrthoDB" id="9182900at2"/>
<dbReference type="GO" id="GO:0003743">
    <property type="term" value="F:translation initiation factor activity"/>
    <property type="evidence" value="ECO:0007669"/>
    <property type="project" value="UniProtKB-KW"/>
</dbReference>
<reference evidence="2" key="1">
    <citation type="journal article" date="2014" name="Soil Biol. Biochem.">
        <title>Structure and function of bacterial communities in ageing soils: Insights from the Mendocino ecological staircase.</title>
        <authorList>
            <person name="Uroz S."/>
            <person name="Tech J.J."/>
            <person name="Sawaya N.A."/>
            <person name="Frey-Klett P."/>
            <person name="Leveau J.H.J."/>
        </authorList>
    </citation>
    <scope>NUCLEOTIDE SEQUENCE [LARGE SCALE GENOMIC DNA]</scope>
    <source>
        <strain evidence="2">Cal35</strain>
    </source>
</reference>
<gene>
    <name evidence="1" type="ORF">LT85_2241</name>
</gene>
<dbReference type="Proteomes" id="UP000030302">
    <property type="component" value="Chromosome"/>
</dbReference>
<dbReference type="EMBL" id="CP009962">
    <property type="protein sequence ID" value="AIY41399.1"/>
    <property type="molecule type" value="Genomic_DNA"/>
</dbReference>
<name>A0A0A1FCK3_9BURK</name>